<name>A0A7W8GC67_9DEIO</name>
<dbReference type="AlphaFoldDB" id="A0A7W8GC67"/>
<comment type="caution">
    <text evidence="2">The sequence shown here is derived from an EMBL/GenBank/DDBJ whole genome shotgun (WGS) entry which is preliminary data.</text>
</comment>
<evidence type="ECO:0000313" key="2">
    <source>
        <dbReference type="EMBL" id="MBB5232884.1"/>
    </source>
</evidence>
<organism evidence="2 3">
    <name type="scientific">Deinococcus budaensis</name>
    <dbReference type="NCBI Taxonomy" id="1665626"/>
    <lineage>
        <taxon>Bacteria</taxon>
        <taxon>Thermotogati</taxon>
        <taxon>Deinococcota</taxon>
        <taxon>Deinococci</taxon>
        <taxon>Deinococcales</taxon>
        <taxon>Deinococcaceae</taxon>
        <taxon>Deinococcus</taxon>
    </lineage>
</organism>
<proteinExistence type="predicted"/>
<reference evidence="2 3" key="1">
    <citation type="submission" date="2020-08" db="EMBL/GenBank/DDBJ databases">
        <title>Genomic Encyclopedia of Type Strains, Phase IV (KMG-IV): sequencing the most valuable type-strain genomes for metagenomic binning, comparative biology and taxonomic classification.</title>
        <authorList>
            <person name="Goeker M."/>
        </authorList>
    </citation>
    <scope>NUCLEOTIDE SEQUENCE [LARGE SCALE GENOMIC DNA]</scope>
    <source>
        <strain evidence="2 3">DSM 101791</strain>
    </source>
</reference>
<dbReference type="EMBL" id="JACHFN010000001">
    <property type="protein sequence ID" value="MBB5232884.1"/>
    <property type="molecule type" value="Genomic_DNA"/>
</dbReference>
<evidence type="ECO:0000256" key="1">
    <source>
        <dbReference type="SAM" id="SignalP"/>
    </source>
</evidence>
<evidence type="ECO:0000313" key="3">
    <source>
        <dbReference type="Proteomes" id="UP000525389"/>
    </source>
</evidence>
<gene>
    <name evidence="2" type="ORF">HNQ09_000301</name>
</gene>
<feature type="signal peptide" evidence="1">
    <location>
        <begin position="1"/>
        <end position="20"/>
    </location>
</feature>
<feature type="chain" id="PRO_5030859076" description="Penicillin-binding protein" evidence="1">
    <location>
        <begin position="21"/>
        <end position="130"/>
    </location>
</feature>
<accession>A0A7W8GC67</accession>
<keyword evidence="1" id="KW-0732">Signal</keyword>
<keyword evidence="3" id="KW-1185">Reference proteome</keyword>
<evidence type="ECO:0008006" key="4">
    <source>
        <dbReference type="Google" id="ProtNLM"/>
    </source>
</evidence>
<protein>
    <recommendedName>
        <fullName evidence="4">Penicillin-binding protein</fullName>
    </recommendedName>
</protein>
<sequence>MRRAPLLTLLLALGTPAADARVRLGDVLPAHPWTSGEREVIVVYSHDCGDLGELWSAVLAAGLPVRAVNAEDVPAPAPAGVNVWRGPEATAFARALRVGAYPTVLLVRGGRVLNAWEGTFGGDLGLAGTR</sequence>
<dbReference type="Proteomes" id="UP000525389">
    <property type="component" value="Unassembled WGS sequence"/>
</dbReference>